<name>A0ABQ6Z075_9ENTE</name>
<dbReference type="Proteomes" id="UP000782705">
    <property type="component" value="Unassembled WGS sequence"/>
</dbReference>
<dbReference type="PANTHER" id="PTHR10587:SF133">
    <property type="entry name" value="CHITIN DEACETYLASE 1-RELATED"/>
    <property type="match status" value="1"/>
</dbReference>
<sequence>MTTRAARHAKKTKRPWIWLLAGLLLALFLCTDAYFIYHFIQDKKLEQKIEAQAQTVINQIQQEHSSNGEKELLGQGDNQLTAMFYLPKNYESLPLKKPKEKLQNLADNIRKEIPDSRKAILVGSIDDQSLTDQLSQFELTIDTYHWKNETTGFEKGETFTGEEILVEKETGEAITPKKLITSNADLLGIQQVIQQELLDNAKEPNKIIDAVLNLPRIGYDSLTYQADELTIKLPENKTGTTTLSLPYDKIQAFIRTELVDPKALTTPLPTLDDNKKYIALSFDDGPGPETTPALLTILAEKNIKATFFMLGQNAEAYPDVVKQVTEQGHEVASHSYSHPQLNTLDTKTLADEIKKTDKAIYQACGILPRNLRPPYGAIDAESAKIIGKPIIQWDIDSYDWESKNTQAVIQRVNQTSYPGGIILMHDIHPSTVQAVGQVIDNLRNQGYEFVTTSDILAGKEKPLYQYFGQNDAREI</sequence>
<dbReference type="CDD" id="cd10954">
    <property type="entry name" value="CE4_CtAXE_like"/>
    <property type="match status" value="1"/>
</dbReference>
<dbReference type="EMBL" id="MAEL01000035">
    <property type="protein sequence ID" value="KAF1304195.1"/>
    <property type="molecule type" value="Genomic_DNA"/>
</dbReference>
<accession>A0ABQ6Z075</accession>
<dbReference type="Pfam" id="PF01522">
    <property type="entry name" value="Polysacc_deac_1"/>
    <property type="match status" value="1"/>
</dbReference>
<comment type="caution">
    <text evidence="4">The sequence shown here is derived from an EMBL/GenBank/DDBJ whole genome shotgun (WGS) entry which is preliminary data.</text>
</comment>
<dbReference type="PROSITE" id="PS51677">
    <property type="entry name" value="NODB"/>
    <property type="match status" value="1"/>
</dbReference>
<protein>
    <recommendedName>
        <fullName evidence="3">NodB homology domain-containing protein</fullName>
    </recommendedName>
</protein>
<dbReference type="SUPFAM" id="SSF88713">
    <property type="entry name" value="Glycoside hydrolase/deacetylase"/>
    <property type="match status" value="1"/>
</dbReference>
<proteinExistence type="predicted"/>
<keyword evidence="5" id="KW-1185">Reference proteome</keyword>
<reference evidence="4 5" key="1">
    <citation type="submission" date="2016-06" db="EMBL/GenBank/DDBJ databases">
        <title>Four novel species of enterococci isolated from chicken manure.</title>
        <authorList>
            <person name="Van Tyne D."/>
        </authorList>
    </citation>
    <scope>NUCLEOTIDE SEQUENCE [LARGE SCALE GENOMIC DNA]</scope>
    <source>
        <strain evidence="4 5">CU12B</strain>
    </source>
</reference>
<keyword evidence="2" id="KW-0378">Hydrolase</keyword>
<dbReference type="InterPro" id="IPR002509">
    <property type="entry name" value="NODB_dom"/>
</dbReference>
<dbReference type="PANTHER" id="PTHR10587">
    <property type="entry name" value="GLYCOSYL TRANSFERASE-RELATED"/>
    <property type="match status" value="1"/>
</dbReference>
<dbReference type="Gene3D" id="3.20.20.370">
    <property type="entry name" value="Glycoside hydrolase/deacetylase"/>
    <property type="match status" value="1"/>
</dbReference>
<evidence type="ECO:0000313" key="5">
    <source>
        <dbReference type="Proteomes" id="UP000782705"/>
    </source>
</evidence>
<gene>
    <name evidence="4" type="ORF">BAU17_03595</name>
</gene>
<keyword evidence="1" id="KW-0479">Metal-binding</keyword>
<evidence type="ECO:0000256" key="1">
    <source>
        <dbReference type="ARBA" id="ARBA00022723"/>
    </source>
</evidence>
<evidence type="ECO:0000256" key="2">
    <source>
        <dbReference type="ARBA" id="ARBA00022801"/>
    </source>
</evidence>
<evidence type="ECO:0000259" key="3">
    <source>
        <dbReference type="PROSITE" id="PS51677"/>
    </source>
</evidence>
<dbReference type="InterPro" id="IPR050248">
    <property type="entry name" value="Polysacc_deacetylase_ArnD"/>
</dbReference>
<feature type="domain" description="NodB homology" evidence="3">
    <location>
        <begin position="276"/>
        <end position="450"/>
    </location>
</feature>
<organism evidence="4 5">
    <name type="scientific">Candidatus Enterococcus willemsii</name>
    <dbReference type="NCBI Taxonomy" id="1857215"/>
    <lineage>
        <taxon>Bacteria</taxon>
        <taxon>Bacillati</taxon>
        <taxon>Bacillota</taxon>
        <taxon>Bacilli</taxon>
        <taxon>Lactobacillales</taxon>
        <taxon>Enterococcaceae</taxon>
        <taxon>Enterococcus</taxon>
    </lineage>
</organism>
<dbReference type="InterPro" id="IPR011330">
    <property type="entry name" value="Glyco_hydro/deAcase_b/a-brl"/>
</dbReference>
<evidence type="ECO:0000313" key="4">
    <source>
        <dbReference type="EMBL" id="KAF1304195.1"/>
    </source>
</evidence>